<accession>A0A450TSH6</accession>
<keyword evidence="1" id="KW-0472">Membrane</keyword>
<proteinExistence type="predicted"/>
<dbReference type="AlphaFoldDB" id="A0A450TSH6"/>
<name>A0A450TSH6_9GAMM</name>
<feature type="transmembrane region" description="Helical" evidence="1">
    <location>
        <begin position="6"/>
        <end position="23"/>
    </location>
</feature>
<keyword evidence="1" id="KW-0812">Transmembrane</keyword>
<evidence type="ECO:0000313" key="2">
    <source>
        <dbReference type="EMBL" id="VFJ71399.1"/>
    </source>
</evidence>
<sequence length="58" mass="6587">MMKARFFGVGYWLIVYFVAGSRVEKIIRKMVTMARSMTAIRDMVGNALCGVPYGIENH</sequence>
<dbReference type="EMBL" id="CAADFE010000027">
    <property type="protein sequence ID" value="VFJ71399.1"/>
    <property type="molecule type" value="Genomic_DNA"/>
</dbReference>
<organism evidence="2">
    <name type="scientific">Candidatus Kentrum sp. FW</name>
    <dbReference type="NCBI Taxonomy" id="2126338"/>
    <lineage>
        <taxon>Bacteria</taxon>
        <taxon>Pseudomonadati</taxon>
        <taxon>Pseudomonadota</taxon>
        <taxon>Gammaproteobacteria</taxon>
        <taxon>Candidatus Kentrum</taxon>
    </lineage>
</organism>
<reference evidence="2" key="1">
    <citation type="submission" date="2019-02" db="EMBL/GenBank/DDBJ databases">
        <authorList>
            <person name="Gruber-Vodicka R. H."/>
            <person name="Seah K. B. B."/>
        </authorList>
    </citation>
    <scope>NUCLEOTIDE SEQUENCE</scope>
    <source>
        <strain evidence="2">BECK_BZ131</strain>
    </source>
</reference>
<evidence type="ECO:0000256" key="1">
    <source>
        <dbReference type="SAM" id="Phobius"/>
    </source>
</evidence>
<keyword evidence="1" id="KW-1133">Transmembrane helix</keyword>
<gene>
    <name evidence="2" type="ORF">BECKFW1821C_GA0114237_10274</name>
</gene>
<protein>
    <submittedName>
        <fullName evidence="2">Uncharacterized protein</fullName>
    </submittedName>
</protein>